<name>A0AAW1PB72_9CHLO</name>
<keyword evidence="2" id="KW-0813">Transport</keyword>
<dbReference type="PANTHER" id="PTHR45649">
    <property type="entry name" value="AMINO-ACID PERMEASE BAT1"/>
    <property type="match status" value="1"/>
</dbReference>
<feature type="transmembrane region" description="Helical" evidence="6">
    <location>
        <begin position="420"/>
        <end position="440"/>
    </location>
</feature>
<feature type="transmembrane region" description="Helical" evidence="6">
    <location>
        <begin position="47"/>
        <end position="70"/>
    </location>
</feature>
<dbReference type="PANTHER" id="PTHR45649:SF26">
    <property type="entry name" value="OS04G0435100 PROTEIN"/>
    <property type="match status" value="1"/>
</dbReference>
<accession>A0AAW1PB72</accession>
<organism evidence="7 8">
    <name type="scientific">Symbiochloris irregularis</name>
    <dbReference type="NCBI Taxonomy" id="706552"/>
    <lineage>
        <taxon>Eukaryota</taxon>
        <taxon>Viridiplantae</taxon>
        <taxon>Chlorophyta</taxon>
        <taxon>core chlorophytes</taxon>
        <taxon>Trebouxiophyceae</taxon>
        <taxon>Trebouxiales</taxon>
        <taxon>Trebouxiaceae</taxon>
        <taxon>Symbiochloris</taxon>
    </lineage>
</organism>
<dbReference type="GO" id="GO:0005313">
    <property type="term" value="F:L-glutamate transmembrane transporter activity"/>
    <property type="evidence" value="ECO:0007669"/>
    <property type="project" value="TreeGrafter"/>
</dbReference>
<dbReference type="PROSITE" id="PS00218">
    <property type="entry name" value="AMINO_ACID_PERMEASE_1"/>
    <property type="match status" value="1"/>
</dbReference>
<evidence type="ECO:0000256" key="3">
    <source>
        <dbReference type="ARBA" id="ARBA00022692"/>
    </source>
</evidence>
<evidence type="ECO:0000256" key="6">
    <source>
        <dbReference type="SAM" id="Phobius"/>
    </source>
</evidence>
<evidence type="ECO:0000256" key="1">
    <source>
        <dbReference type="ARBA" id="ARBA00004141"/>
    </source>
</evidence>
<evidence type="ECO:0000256" key="5">
    <source>
        <dbReference type="ARBA" id="ARBA00023136"/>
    </source>
</evidence>
<dbReference type="GO" id="GO:0015185">
    <property type="term" value="F:gamma-aminobutyric acid transmembrane transporter activity"/>
    <property type="evidence" value="ECO:0007669"/>
    <property type="project" value="TreeGrafter"/>
</dbReference>
<feature type="transmembrane region" description="Helical" evidence="6">
    <location>
        <begin position="164"/>
        <end position="186"/>
    </location>
</feature>
<feature type="transmembrane region" description="Helical" evidence="6">
    <location>
        <begin position="385"/>
        <end position="408"/>
    </location>
</feature>
<evidence type="ECO:0000256" key="2">
    <source>
        <dbReference type="ARBA" id="ARBA00022448"/>
    </source>
</evidence>
<dbReference type="GO" id="GO:0015189">
    <property type="term" value="F:L-lysine transmembrane transporter activity"/>
    <property type="evidence" value="ECO:0007669"/>
    <property type="project" value="TreeGrafter"/>
</dbReference>
<comment type="caution">
    <text evidence="7">The sequence shown here is derived from an EMBL/GenBank/DDBJ whole genome shotgun (WGS) entry which is preliminary data.</text>
</comment>
<protein>
    <recommendedName>
        <fullName evidence="9">Amino acid transporter</fullName>
    </recommendedName>
</protein>
<evidence type="ECO:0000256" key="4">
    <source>
        <dbReference type="ARBA" id="ARBA00022989"/>
    </source>
</evidence>
<feature type="transmembrane region" description="Helical" evidence="6">
    <location>
        <begin position="90"/>
        <end position="112"/>
    </location>
</feature>
<proteinExistence type="predicted"/>
<reference evidence="7 8" key="1">
    <citation type="journal article" date="2024" name="Nat. Commun.">
        <title>Phylogenomics reveals the evolutionary origins of lichenization in chlorophyte algae.</title>
        <authorList>
            <person name="Puginier C."/>
            <person name="Libourel C."/>
            <person name="Otte J."/>
            <person name="Skaloud P."/>
            <person name="Haon M."/>
            <person name="Grisel S."/>
            <person name="Petersen M."/>
            <person name="Berrin J.G."/>
            <person name="Delaux P.M."/>
            <person name="Dal Grande F."/>
            <person name="Keller J."/>
        </authorList>
    </citation>
    <scope>NUCLEOTIDE SEQUENCE [LARGE SCALE GENOMIC DNA]</scope>
    <source>
        <strain evidence="7 8">SAG 2036</strain>
    </source>
</reference>
<dbReference type="GO" id="GO:0016020">
    <property type="term" value="C:membrane"/>
    <property type="evidence" value="ECO:0007669"/>
    <property type="project" value="UniProtKB-SubCell"/>
</dbReference>
<sequence>MRCISGLLKLTTDEASFAITLSIVEATNVIGNLQQCYGFGGPVVCVWVWVVVCFFTTFVGLSMAEIVSGLPTAGGPFFWASWLGGKHAPLIAWITGYLNLVGIVGVTASVAFDATYGAGIVLNLLCNIEVTWPQMFGVYAGLLVLAGGVNLLPTRMLTCVTALSLFWIIVTVISMVLLLPTVAPWHRPASFVFWTFQSWQQSVSGITSNAYLVLQGSLLCIWTFTGYEASAHMSEETVAARSATPAAIIMSLGASYIIGLLLIIVLLFCVQNPDNVLTGSAQGAAGYQIILDAFVARFGDKFWGVIFILVPLLGSCMSTIISIAVNSRMVYAFARDKGIPTYFSVEAFDGVISIETVGLQVSYGIPILCKMTVGRKIHEPGTFTLGRYSLLCNGLAVFWVLASMVPLMTPSGFPITLSTFNFAPVALALVLAGTLSAWYLPHFGARHWFKGHRHRPYLTRLRKIRKMHLKR</sequence>
<dbReference type="InterPro" id="IPR004840">
    <property type="entry name" value="Amino_acid_permease_CS"/>
</dbReference>
<keyword evidence="3 6" id="KW-0812">Transmembrane</keyword>
<feature type="transmembrane region" description="Helical" evidence="6">
    <location>
        <begin position="246"/>
        <end position="268"/>
    </location>
</feature>
<keyword evidence="5 6" id="KW-0472">Membrane</keyword>
<gene>
    <name evidence="7" type="ORF">WJX73_008115</name>
</gene>
<dbReference type="Pfam" id="PF13520">
    <property type="entry name" value="AA_permease_2"/>
    <property type="match status" value="1"/>
</dbReference>
<dbReference type="InterPro" id="IPR002293">
    <property type="entry name" value="AA/rel_permease1"/>
</dbReference>
<dbReference type="AlphaFoldDB" id="A0AAW1PB72"/>
<feature type="transmembrane region" description="Helical" evidence="6">
    <location>
        <begin position="132"/>
        <end position="152"/>
    </location>
</feature>
<dbReference type="EMBL" id="JALJOQ010000041">
    <property type="protein sequence ID" value="KAK9805852.1"/>
    <property type="molecule type" value="Genomic_DNA"/>
</dbReference>
<dbReference type="Gene3D" id="1.20.1740.10">
    <property type="entry name" value="Amino acid/polyamine transporter I"/>
    <property type="match status" value="1"/>
</dbReference>
<keyword evidence="8" id="KW-1185">Reference proteome</keyword>
<dbReference type="PIRSF" id="PIRSF006060">
    <property type="entry name" value="AA_transporter"/>
    <property type="match status" value="1"/>
</dbReference>
<dbReference type="GO" id="GO:0015180">
    <property type="term" value="F:L-alanine transmembrane transporter activity"/>
    <property type="evidence" value="ECO:0007669"/>
    <property type="project" value="TreeGrafter"/>
</dbReference>
<evidence type="ECO:0000313" key="8">
    <source>
        <dbReference type="Proteomes" id="UP001465755"/>
    </source>
</evidence>
<comment type="subcellular location">
    <subcellularLocation>
        <location evidence="1">Membrane</location>
        <topology evidence="1">Multi-pass membrane protein</topology>
    </subcellularLocation>
</comment>
<dbReference type="Proteomes" id="UP001465755">
    <property type="component" value="Unassembled WGS sequence"/>
</dbReference>
<evidence type="ECO:0008006" key="9">
    <source>
        <dbReference type="Google" id="ProtNLM"/>
    </source>
</evidence>
<evidence type="ECO:0000313" key="7">
    <source>
        <dbReference type="EMBL" id="KAK9805852.1"/>
    </source>
</evidence>
<feature type="transmembrane region" description="Helical" evidence="6">
    <location>
        <begin position="206"/>
        <end position="225"/>
    </location>
</feature>
<keyword evidence="4 6" id="KW-1133">Transmembrane helix</keyword>
<feature type="transmembrane region" description="Helical" evidence="6">
    <location>
        <begin position="302"/>
        <end position="325"/>
    </location>
</feature>